<evidence type="ECO:0000313" key="2">
    <source>
        <dbReference type="Proteomes" id="UP000011770"/>
    </source>
</evidence>
<evidence type="ECO:0000313" key="1">
    <source>
        <dbReference type="EMBL" id="EMF79875.1"/>
    </source>
</evidence>
<proteinExistence type="predicted"/>
<sequence length="91" mass="10319">MLKNHFVRAFDVDDSNRIWAIVSNKSFEQSLVCVFAENGELKSGPVLVFPDIEGHPNFSNQIIHHVLEMVVQKDVILVVFHSGTIARITWS</sequence>
<reference evidence="1 2" key="1">
    <citation type="submission" date="2013-01" db="EMBL/GenBank/DDBJ databases">
        <authorList>
            <person name="Harkins D.M."/>
            <person name="Durkin A.S."/>
            <person name="Brinkac L.M."/>
            <person name="Haft D.H."/>
            <person name="Selengut J.D."/>
            <person name="Sanka R."/>
            <person name="DePew J."/>
            <person name="Purushe J."/>
            <person name="Tulsiani S.M."/>
            <person name="Graham G.C."/>
            <person name="Burns M.-A."/>
            <person name="Dohnt M.F."/>
            <person name="Smythe L.D."/>
            <person name="McKay D.B."/>
            <person name="Craig S.B."/>
            <person name="Vinetz J.M."/>
            <person name="Sutton G.G."/>
            <person name="Nierman W.C."/>
            <person name="Fouts D.E."/>
        </authorList>
    </citation>
    <scope>NUCLEOTIDE SEQUENCE [LARGE SCALE GENOMIC DNA]</scope>
    <source>
        <strain evidence="1 2">LT2116</strain>
    </source>
</reference>
<name>M3GTM3_9LEPT</name>
<protein>
    <submittedName>
        <fullName evidence="1">Uncharacterized protein</fullName>
    </submittedName>
</protein>
<dbReference type="EMBL" id="AHOR02000075">
    <property type="protein sequence ID" value="EMF79875.1"/>
    <property type="molecule type" value="Genomic_DNA"/>
</dbReference>
<dbReference type="Proteomes" id="UP000011770">
    <property type="component" value="Unassembled WGS sequence"/>
</dbReference>
<comment type="caution">
    <text evidence="1">The sequence shown here is derived from an EMBL/GenBank/DDBJ whole genome shotgun (WGS) entry which is preliminary data.</text>
</comment>
<accession>M3GTM3</accession>
<dbReference type="AlphaFoldDB" id="M3GTM3"/>
<organism evidence="1 2">
    <name type="scientific">Leptospira weilii serovar Topaz str. LT2116</name>
    <dbReference type="NCBI Taxonomy" id="1088540"/>
    <lineage>
        <taxon>Bacteria</taxon>
        <taxon>Pseudomonadati</taxon>
        <taxon>Spirochaetota</taxon>
        <taxon>Spirochaetia</taxon>
        <taxon>Leptospirales</taxon>
        <taxon>Leptospiraceae</taxon>
        <taxon>Leptospira</taxon>
    </lineage>
</organism>
<gene>
    <name evidence="1" type="ORF">LEP1GSC188_1848</name>
</gene>